<keyword evidence="2" id="KW-1185">Reference proteome</keyword>
<dbReference type="AlphaFoldDB" id="A0AA40DME7"/>
<proteinExistence type="predicted"/>
<name>A0AA40DME7_9PEZI</name>
<gene>
    <name evidence="1" type="ORF">B0T26DRAFT_393027</name>
</gene>
<dbReference type="Proteomes" id="UP001172101">
    <property type="component" value="Unassembled WGS sequence"/>
</dbReference>
<dbReference type="RefSeq" id="XP_060292373.1">
    <property type="nucleotide sequence ID" value="XM_060434766.1"/>
</dbReference>
<dbReference type="GeneID" id="85318036"/>
<comment type="caution">
    <text evidence="1">The sequence shown here is derived from an EMBL/GenBank/DDBJ whole genome shotgun (WGS) entry which is preliminary data.</text>
</comment>
<sequence length="188" mass="19765">MPPFSLREGKDGMRGVSIAIALLLSLSLSLSLSRSFMVASSSSFPSLDHHRPSIHTHLASSRLTRLAAHLDSALHLGAYPRSIPYGYLPLVATQGSRPTKIGYLALPSSRSLARGCGCGAGGSAIPQSPARRVGWSQQSGARESRNTCQAKLETSTLAVAGCLSANHSRRGPCFAAHHHGASTAPWTL</sequence>
<reference evidence="1" key="1">
    <citation type="submission" date="2023-06" db="EMBL/GenBank/DDBJ databases">
        <title>Genome-scale phylogeny and comparative genomics of the fungal order Sordariales.</title>
        <authorList>
            <consortium name="Lawrence Berkeley National Laboratory"/>
            <person name="Hensen N."/>
            <person name="Bonometti L."/>
            <person name="Westerberg I."/>
            <person name="Brannstrom I.O."/>
            <person name="Guillou S."/>
            <person name="Cros-Aarteil S."/>
            <person name="Calhoun S."/>
            <person name="Haridas S."/>
            <person name="Kuo A."/>
            <person name="Mondo S."/>
            <person name="Pangilinan J."/>
            <person name="Riley R."/>
            <person name="LaButti K."/>
            <person name="Andreopoulos B."/>
            <person name="Lipzen A."/>
            <person name="Chen C."/>
            <person name="Yanf M."/>
            <person name="Daum C."/>
            <person name="Ng V."/>
            <person name="Clum A."/>
            <person name="Steindorff A."/>
            <person name="Ohm R."/>
            <person name="Martin F."/>
            <person name="Silar P."/>
            <person name="Natvig D."/>
            <person name="Lalanne C."/>
            <person name="Gautier V."/>
            <person name="Ament-velasquez S.L."/>
            <person name="Kruys A."/>
            <person name="Hutchinson M.I."/>
            <person name="Powell A.J."/>
            <person name="Barry K."/>
            <person name="Miller A.N."/>
            <person name="Grigoriev I.V."/>
            <person name="Debuchy R."/>
            <person name="Gladieux P."/>
            <person name="Thoren M.H."/>
            <person name="Johannesson H."/>
        </authorList>
    </citation>
    <scope>NUCLEOTIDE SEQUENCE</scope>
    <source>
        <strain evidence="1">SMH2392-1A</strain>
    </source>
</reference>
<organism evidence="1 2">
    <name type="scientific">Lasiosphaeria miniovina</name>
    <dbReference type="NCBI Taxonomy" id="1954250"/>
    <lineage>
        <taxon>Eukaryota</taxon>
        <taxon>Fungi</taxon>
        <taxon>Dikarya</taxon>
        <taxon>Ascomycota</taxon>
        <taxon>Pezizomycotina</taxon>
        <taxon>Sordariomycetes</taxon>
        <taxon>Sordariomycetidae</taxon>
        <taxon>Sordariales</taxon>
        <taxon>Lasiosphaeriaceae</taxon>
        <taxon>Lasiosphaeria</taxon>
    </lineage>
</organism>
<evidence type="ECO:0000313" key="1">
    <source>
        <dbReference type="EMBL" id="KAK0709069.1"/>
    </source>
</evidence>
<dbReference type="EMBL" id="JAUIRO010000006">
    <property type="protein sequence ID" value="KAK0709069.1"/>
    <property type="molecule type" value="Genomic_DNA"/>
</dbReference>
<protein>
    <submittedName>
        <fullName evidence="1">Uncharacterized protein</fullName>
    </submittedName>
</protein>
<accession>A0AA40DME7</accession>
<evidence type="ECO:0000313" key="2">
    <source>
        <dbReference type="Proteomes" id="UP001172101"/>
    </source>
</evidence>